<protein>
    <submittedName>
        <fullName evidence="1">Uncharacterized protein DUF1127</fullName>
    </submittedName>
</protein>
<name>A0A318T553_9HYPH</name>
<evidence type="ECO:0000313" key="1">
    <source>
        <dbReference type="EMBL" id="PYE90070.1"/>
    </source>
</evidence>
<reference evidence="1 2" key="1">
    <citation type="submission" date="2018-06" db="EMBL/GenBank/DDBJ databases">
        <title>Genomic Encyclopedia of Type Strains, Phase III (KMG-III): the genomes of soil and plant-associated and newly described type strains.</title>
        <authorList>
            <person name="Whitman W."/>
        </authorList>
    </citation>
    <scope>NUCLEOTIDE SEQUENCE [LARGE SCALE GENOMIC DNA]</scope>
    <source>
        <strain evidence="1 2">ORS 1419</strain>
    </source>
</reference>
<organism evidence="1 2">
    <name type="scientific">Phyllobacterium leguminum</name>
    <dbReference type="NCBI Taxonomy" id="314237"/>
    <lineage>
        <taxon>Bacteria</taxon>
        <taxon>Pseudomonadati</taxon>
        <taxon>Pseudomonadota</taxon>
        <taxon>Alphaproteobacteria</taxon>
        <taxon>Hyphomicrobiales</taxon>
        <taxon>Phyllobacteriaceae</taxon>
        <taxon>Phyllobacterium</taxon>
    </lineage>
</organism>
<dbReference type="AlphaFoldDB" id="A0A318T553"/>
<gene>
    <name evidence="1" type="ORF">C7477_102158</name>
</gene>
<comment type="caution">
    <text evidence="1">The sequence shown here is derived from an EMBL/GenBank/DDBJ whole genome shotgun (WGS) entry which is preliminary data.</text>
</comment>
<proteinExistence type="predicted"/>
<sequence length="80" mass="9421">MADCNDNYLDQYNAHLARFAHRAIRAFENFTSPIAGMFEEMAARKRRRKTILALAALPENILHDIGWPDLYERQFHEDKN</sequence>
<accession>A0A318T553</accession>
<dbReference type="RefSeq" id="WP_110748564.1">
    <property type="nucleotide sequence ID" value="NZ_QJTF01000002.1"/>
</dbReference>
<evidence type="ECO:0000313" key="2">
    <source>
        <dbReference type="Proteomes" id="UP000247454"/>
    </source>
</evidence>
<dbReference type="OrthoDB" id="8116829at2"/>
<dbReference type="EMBL" id="QJTF01000002">
    <property type="protein sequence ID" value="PYE90070.1"/>
    <property type="molecule type" value="Genomic_DNA"/>
</dbReference>
<keyword evidence="2" id="KW-1185">Reference proteome</keyword>
<dbReference type="Proteomes" id="UP000247454">
    <property type="component" value="Unassembled WGS sequence"/>
</dbReference>